<sequence length="155" mass="17715">MRIRCAVITLLLLSMALPVLAQDKPANTMQIMREKIKADKKLLVAVNMDLTEKETQAFWPVYESYQKDLGLLNGRMLAMIQDFAKNYQAMSDEAAKKLVGEYLAIEGDRVTLKKSYLPKLRQALPEKKVARYLQIENKVEALIRYELAEGIPLVK</sequence>
<dbReference type="AlphaFoldDB" id="A0A2T4TXU0"/>
<protein>
    <submittedName>
        <fullName evidence="2">Uncharacterized protein</fullName>
    </submittedName>
</protein>
<keyword evidence="1" id="KW-0732">Signal</keyword>
<evidence type="ECO:0000256" key="1">
    <source>
        <dbReference type="SAM" id="SignalP"/>
    </source>
</evidence>
<evidence type="ECO:0000313" key="3">
    <source>
        <dbReference type="Proteomes" id="UP000241436"/>
    </source>
</evidence>
<dbReference type="RefSeq" id="WP_107562178.1">
    <property type="nucleotide sequence ID" value="NZ_NVQC01000021.1"/>
</dbReference>
<name>A0A2T4TXU0_9BACT</name>
<reference evidence="2 3" key="1">
    <citation type="submission" date="2017-09" db="EMBL/GenBank/DDBJ databases">
        <title>Bloom of a denitrifying methanotroph, Candidatus Methylomirabilis limnetica, in a deep stratified lake.</title>
        <authorList>
            <person name="Graf J.S."/>
            <person name="Marchant H.K."/>
            <person name="Tienken D."/>
            <person name="Hach P.F."/>
            <person name="Brand A."/>
            <person name="Schubert C.J."/>
            <person name="Kuypers M.M."/>
            <person name="Milucka J."/>
        </authorList>
    </citation>
    <scope>NUCLEOTIDE SEQUENCE [LARGE SCALE GENOMIC DNA]</scope>
    <source>
        <strain evidence="2 3">Zug</strain>
    </source>
</reference>
<dbReference type="Proteomes" id="UP000241436">
    <property type="component" value="Unassembled WGS sequence"/>
</dbReference>
<feature type="signal peptide" evidence="1">
    <location>
        <begin position="1"/>
        <end position="21"/>
    </location>
</feature>
<dbReference type="EMBL" id="NVQC01000021">
    <property type="protein sequence ID" value="PTL35935.1"/>
    <property type="molecule type" value="Genomic_DNA"/>
</dbReference>
<organism evidence="2 3">
    <name type="scientific">Candidatus Methylomirabilis limnetica</name>
    <dbReference type="NCBI Taxonomy" id="2033718"/>
    <lineage>
        <taxon>Bacteria</taxon>
        <taxon>Candidatus Methylomirabilota</taxon>
        <taxon>Candidatus Methylomirabilia</taxon>
        <taxon>Candidatus Methylomirabilales</taxon>
        <taxon>Candidatus Methylomirabilaceae</taxon>
        <taxon>Candidatus Methylomirabilis</taxon>
    </lineage>
</organism>
<gene>
    <name evidence="2" type="ORF">CLG94_07120</name>
</gene>
<evidence type="ECO:0000313" key="2">
    <source>
        <dbReference type="EMBL" id="PTL35935.1"/>
    </source>
</evidence>
<reference evidence="3" key="2">
    <citation type="journal article" date="2018" name="Environ. Microbiol.">
        <title>Bloom of a denitrifying methanotroph, 'Candidatus Methylomirabilis limnetica', in a deep stratified lake.</title>
        <authorList>
            <person name="Graf J.S."/>
            <person name="Mayr M.J."/>
            <person name="Marchant H.K."/>
            <person name="Tienken D."/>
            <person name="Hach P.F."/>
            <person name="Brand A."/>
            <person name="Schubert C.J."/>
            <person name="Kuypers M.M."/>
            <person name="Milucka J."/>
        </authorList>
    </citation>
    <scope>NUCLEOTIDE SEQUENCE [LARGE SCALE GENOMIC DNA]</scope>
    <source>
        <strain evidence="3">Zug</strain>
    </source>
</reference>
<feature type="chain" id="PRO_5015482781" evidence="1">
    <location>
        <begin position="22"/>
        <end position="155"/>
    </location>
</feature>
<comment type="caution">
    <text evidence="2">The sequence shown here is derived from an EMBL/GenBank/DDBJ whole genome shotgun (WGS) entry which is preliminary data.</text>
</comment>
<accession>A0A2T4TXU0</accession>
<keyword evidence="3" id="KW-1185">Reference proteome</keyword>
<dbReference type="OrthoDB" id="9153342at2"/>
<proteinExistence type="predicted"/>